<reference evidence="3 4" key="1">
    <citation type="submission" date="2023-01" db="EMBL/GenBank/DDBJ databases">
        <title>Analysis of 21 Apiospora genomes using comparative genomics revels a genus with tremendous synthesis potential of carbohydrate active enzymes and secondary metabolites.</title>
        <authorList>
            <person name="Sorensen T."/>
        </authorList>
    </citation>
    <scope>NUCLEOTIDE SEQUENCE [LARGE SCALE GENOMIC DNA]</scope>
    <source>
        <strain evidence="3 4">CBS 135458</strain>
    </source>
</reference>
<dbReference type="GeneID" id="92091180"/>
<proteinExistence type="predicted"/>
<name>A0ABR1VG16_9PEZI</name>
<dbReference type="Gene3D" id="3.40.630.30">
    <property type="match status" value="1"/>
</dbReference>
<dbReference type="EMBL" id="JAQQWL010000006">
    <property type="protein sequence ID" value="KAK8070092.1"/>
    <property type="molecule type" value="Genomic_DNA"/>
</dbReference>
<evidence type="ECO:0000313" key="4">
    <source>
        <dbReference type="Proteomes" id="UP001480595"/>
    </source>
</evidence>
<feature type="region of interest" description="Disordered" evidence="1">
    <location>
        <begin position="130"/>
        <end position="160"/>
    </location>
</feature>
<sequence length="291" mass="30151">MRLCLLNYSSDEGAAPVADDASKAIEATTYPLDINAGVSPQPHFLNMANNPSPRFYLEPLSEEKHAQGVYEIWTDPANLAGTGMETAPDLEATRTLIRERAYGAKPGIVNFAVMVGPESPLYGLVATSTVHDSHQQQQQHDGASPRKPRGESAPASTTTAPKLIGFTGVLRVAPEEAGWYVAGPCRGLGVATEAVGAMLRAILGNKAGGGGGGGGGRGGGGSVHPAGQPRERAGRGQVGLRAGDGAHDCQGSTLPNGQVTDCDHGVWVVKKPILGKGLSERGNSITWYTGH</sequence>
<evidence type="ECO:0000256" key="1">
    <source>
        <dbReference type="SAM" id="MobiDB-lite"/>
    </source>
</evidence>
<dbReference type="Proteomes" id="UP001480595">
    <property type="component" value="Unassembled WGS sequence"/>
</dbReference>
<feature type="domain" description="N-acetyltransferase" evidence="2">
    <location>
        <begin position="54"/>
        <end position="202"/>
    </location>
</feature>
<evidence type="ECO:0000313" key="3">
    <source>
        <dbReference type="EMBL" id="KAK8070092.1"/>
    </source>
</evidence>
<protein>
    <recommendedName>
        <fullName evidence="2">N-acetyltransferase domain-containing protein</fullName>
    </recommendedName>
</protein>
<dbReference type="Pfam" id="PF13302">
    <property type="entry name" value="Acetyltransf_3"/>
    <property type="match status" value="1"/>
</dbReference>
<dbReference type="RefSeq" id="XP_066717386.1">
    <property type="nucleotide sequence ID" value="XM_066858117.1"/>
</dbReference>
<comment type="caution">
    <text evidence="3">The sequence shown here is derived from an EMBL/GenBank/DDBJ whole genome shotgun (WGS) entry which is preliminary data.</text>
</comment>
<feature type="compositionally biased region" description="Gly residues" evidence="1">
    <location>
        <begin position="211"/>
        <end position="222"/>
    </location>
</feature>
<gene>
    <name evidence="3" type="ORF">PG994_006708</name>
</gene>
<dbReference type="SUPFAM" id="SSF55729">
    <property type="entry name" value="Acyl-CoA N-acyltransferases (Nat)"/>
    <property type="match status" value="1"/>
</dbReference>
<feature type="region of interest" description="Disordered" evidence="1">
    <location>
        <begin position="211"/>
        <end position="255"/>
    </location>
</feature>
<organism evidence="3 4">
    <name type="scientific">Apiospora phragmitis</name>
    <dbReference type="NCBI Taxonomy" id="2905665"/>
    <lineage>
        <taxon>Eukaryota</taxon>
        <taxon>Fungi</taxon>
        <taxon>Dikarya</taxon>
        <taxon>Ascomycota</taxon>
        <taxon>Pezizomycotina</taxon>
        <taxon>Sordariomycetes</taxon>
        <taxon>Xylariomycetidae</taxon>
        <taxon>Amphisphaeriales</taxon>
        <taxon>Apiosporaceae</taxon>
        <taxon>Apiospora</taxon>
    </lineage>
</organism>
<dbReference type="InterPro" id="IPR000182">
    <property type="entry name" value="GNAT_dom"/>
</dbReference>
<evidence type="ECO:0000259" key="2">
    <source>
        <dbReference type="Pfam" id="PF13302"/>
    </source>
</evidence>
<accession>A0ABR1VG16</accession>
<dbReference type="InterPro" id="IPR016181">
    <property type="entry name" value="Acyl_CoA_acyltransferase"/>
</dbReference>
<keyword evidence="4" id="KW-1185">Reference proteome</keyword>